<dbReference type="AlphaFoldDB" id="A0A177AMW2"/>
<evidence type="ECO:0000313" key="2">
    <source>
        <dbReference type="EMBL" id="OAF63396.1"/>
    </source>
</evidence>
<feature type="compositionally biased region" description="Basic and acidic residues" evidence="1">
    <location>
        <begin position="1"/>
        <end position="21"/>
    </location>
</feature>
<dbReference type="Proteomes" id="UP000077154">
    <property type="component" value="Unassembled WGS sequence"/>
</dbReference>
<sequence length="176" mass="18716">MSWVERVARAARGEAGVDKAGRAVNGQKCGSGDGGEKGDDDDDGGEKGEGGDDDEGDEDDNEGDEDDNEGDKNDNEAMMTTMAMRMTMGAMGMTMRAMRMTTRSPDEEFQIKKMQSPCCAPKHVPACWHEDGKIAANPVHTGADGGVSGISGVRGSRHGARDMLAHKGRRDLVLDL</sequence>
<accession>A0A177AMW2</accession>
<feature type="compositionally biased region" description="Acidic residues" evidence="1">
    <location>
        <begin position="51"/>
        <end position="69"/>
    </location>
</feature>
<dbReference type="EMBL" id="KV441386">
    <property type="protein sequence ID" value="OAF63396.1"/>
    <property type="molecule type" value="Genomic_DNA"/>
</dbReference>
<name>A0A177AMW2_9PEZI</name>
<reference evidence="2" key="1">
    <citation type="submission" date="2016-03" db="EMBL/GenBank/DDBJ databases">
        <title>Updated assembly of Pseudogymnoascus destructans, the fungus causing white-nose syndrome of bats.</title>
        <authorList>
            <person name="Palmer J.M."/>
            <person name="Drees K.P."/>
            <person name="Foster J.T."/>
            <person name="Lindner D.L."/>
        </authorList>
    </citation>
    <scope>NUCLEOTIDE SEQUENCE [LARGE SCALE GENOMIC DNA]</scope>
    <source>
        <strain evidence="2">20631-21</strain>
    </source>
</reference>
<proteinExistence type="predicted"/>
<dbReference type="RefSeq" id="XP_024328665.1">
    <property type="nucleotide sequence ID" value="XM_024464133.1"/>
</dbReference>
<gene>
    <name evidence="2" type="ORF">VC83_00440</name>
</gene>
<dbReference type="GeneID" id="36283537"/>
<organism evidence="2">
    <name type="scientific">Pseudogymnoascus destructans</name>
    <dbReference type="NCBI Taxonomy" id="655981"/>
    <lineage>
        <taxon>Eukaryota</taxon>
        <taxon>Fungi</taxon>
        <taxon>Dikarya</taxon>
        <taxon>Ascomycota</taxon>
        <taxon>Pezizomycotina</taxon>
        <taxon>Leotiomycetes</taxon>
        <taxon>Thelebolales</taxon>
        <taxon>Thelebolaceae</taxon>
        <taxon>Pseudogymnoascus</taxon>
    </lineage>
</organism>
<feature type="region of interest" description="Disordered" evidence="1">
    <location>
        <begin position="1"/>
        <end position="78"/>
    </location>
</feature>
<evidence type="ECO:0000256" key="1">
    <source>
        <dbReference type="SAM" id="MobiDB-lite"/>
    </source>
</evidence>
<protein>
    <submittedName>
        <fullName evidence="2">Uncharacterized protein</fullName>
    </submittedName>
</protein>